<evidence type="ECO:0000256" key="3">
    <source>
        <dbReference type="ARBA" id="ARBA00022676"/>
    </source>
</evidence>
<evidence type="ECO:0000256" key="6">
    <source>
        <dbReference type="RuleBase" id="RU366017"/>
    </source>
</evidence>
<dbReference type="OrthoDB" id="5831710at2759"/>
<dbReference type="EC" id="2.4.1.-" evidence="6"/>
<protein>
    <recommendedName>
        <fullName evidence="6">Glycosyltransferase family 92 protein</fullName>
        <ecNumber evidence="6">2.4.1.-</ecNumber>
    </recommendedName>
</protein>
<organism evidence="7 8">
    <name type="scientific">Ancylostoma ceylanicum</name>
    <dbReference type="NCBI Taxonomy" id="53326"/>
    <lineage>
        <taxon>Eukaryota</taxon>
        <taxon>Metazoa</taxon>
        <taxon>Ecdysozoa</taxon>
        <taxon>Nematoda</taxon>
        <taxon>Chromadorea</taxon>
        <taxon>Rhabditida</taxon>
        <taxon>Rhabditina</taxon>
        <taxon>Rhabditomorpha</taxon>
        <taxon>Strongyloidea</taxon>
        <taxon>Ancylostomatidae</taxon>
        <taxon>Ancylostomatinae</taxon>
        <taxon>Ancylostoma</taxon>
    </lineage>
</organism>
<reference evidence="8" key="1">
    <citation type="journal article" date="2015" name="Nat. Genet.">
        <title>The genome and transcriptome of the zoonotic hookworm Ancylostoma ceylanicum identify infection-specific gene families.</title>
        <authorList>
            <person name="Schwarz E.M."/>
            <person name="Hu Y."/>
            <person name="Antoshechkin I."/>
            <person name="Miller M.M."/>
            <person name="Sternberg P.W."/>
            <person name="Aroian R.V."/>
        </authorList>
    </citation>
    <scope>NUCLEOTIDE SEQUENCE</scope>
    <source>
        <strain evidence="8">HY135</strain>
    </source>
</reference>
<keyword evidence="4 6" id="KW-0808">Transferase</keyword>
<evidence type="ECO:0000313" key="8">
    <source>
        <dbReference type="Proteomes" id="UP000024635"/>
    </source>
</evidence>
<evidence type="ECO:0000256" key="4">
    <source>
        <dbReference type="ARBA" id="ARBA00022679"/>
    </source>
</evidence>
<sequence>MQIPKSAEKLRDDRGSVIDFFQTRSAQPDHPDLTQRTRKIQKTVFPLVLTELRKRRAMVENPRCGALSFEPRWVIRSSEPPVVYQGEDTLRKHLPMIVFQNTSTPPLVRGDTAKYALDPNKVILAWVHDVKIFVPYFESCNVTSQSAYIRHYRNLAGEHFMTRKLPRIMALGPFEMIAYPDSLQFQLLSNVKKRLDRVYS</sequence>
<keyword evidence="8" id="KW-1185">Reference proteome</keyword>
<evidence type="ECO:0000256" key="2">
    <source>
        <dbReference type="ARBA" id="ARBA00007647"/>
    </source>
</evidence>
<keyword evidence="5" id="KW-0472">Membrane</keyword>
<dbReference type="Proteomes" id="UP000024635">
    <property type="component" value="Unassembled WGS sequence"/>
</dbReference>
<comment type="subcellular location">
    <subcellularLocation>
        <location evidence="1">Membrane</location>
        <topology evidence="1">Single-pass membrane protein</topology>
    </subcellularLocation>
</comment>
<evidence type="ECO:0000313" key="7">
    <source>
        <dbReference type="EMBL" id="EYC29171.1"/>
    </source>
</evidence>
<proteinExistence type="inferred from homology"/>
<comment type="similarity">
    <text evidence="2 6">Belongs to the glycosyltransferase 92 family.</text>
</comment>
<dbReference type="InterPro" id="IPR008166">
    <property type="entry name" value="Glyco_transf_92"/>
</dbReference>
<keyword evidence="3 6" id="KW-0328">Glycosyltransferase</keyword>
<dbReference type="GO" id="GO:0016757">
    <property type="term" value="F:glycosyltransferase activity"/>
    <property type="evidence" value="ECO:0007669"/>
    <property type="project" value="UniProtKB-UniRule"/>
</dbReference>
<gene>
    <name evidence="7" type="primary">Acey_s0006.g2823</name>
    <name evidence="7" type="ORF">Y032_0006g2823</name>
</gene>
<evidence type="ECO:0000256" key="1">
    <source>
        <dbReference type="ARBA" id="ARBA00004167"/>
    </source>
</evidence>
<evidence type="ECO:0000256" key="5">
    <source>
        <dbReference type="ARBA" id="ARBA00023136"/>
    </source>
</evidence>
<dbReference type="Pfam" id="PF01697">
    <property type="entry name" value="Glyco_transf_92"/>
    <property type="match status" value="1"/>
</dbReference>
<name>A0A016VPC8_9BILA</name>
<dbReference type="GO" id="GO:0016020">
    <property type="term" value="C:membrane"/>
    <property type="evidence" value="ECO:0007669"/>
    <property type="project" value="UniProtKB-SubCell"/>
</dbReference>
<comment type="caution">
    <text evidence="7">The sequence shown here is derived from an EMBL/GenBank/DDBJ whole genome shotgun (WGS) entry which is preliminary data.</text>
</comment>
<accession>A0A016VPC8</accession>
<dbReference type="EMBL" id="JARK01001342">
    <property type="protein sequence ID" value="EYC29171.1"/>
    <property type="molecule type" value="Genomic_DNA"/>
</dbReference>
<dbReference type="AlphaFoldDB" id="A0A016VPC8"/>